<keyword evidence="5" id="KW-0547">Nucleotide-binding</keyword>
<evidence type="ECO:0000256" key="5">
    <source>
        <dbReference type="ARBA" id="ARBA00022741"/>
    </source>
</evidence>
<feature type="region of interest" description="Disordered" evidence="12">
    <location>
        <begin position="395"/>
        <end position="415"/>
    </location>
</feature>
<dbReference type="AlphaFoldDB" id="A0AAD6MRL9"/>
<dbReference type="InterPro" id="IPR032678">
    <property type="entry name" value="tRNA-synt_1_cat_dom"/>
</dbReference>
<keyword evidence="3" id="KW-0436">Ligase</keyword>
<dbReference type="InterPro" id="IPR024909">
    <property type="entry name" value="Cys-tRNA/MSH_ligase"/>
</dbReference>
<evidence type="ECO:0000256" key="3">
    <source>
        <dbReference type="ARBA" id="ARBA00022598"/>
    </source>
</evidence>
<evidence type="ECO:0000313" key="15">
    <source>
        <dbReference type="Proteomes" id="UP001215712"/>
    </source>
</evidence>
<keyword evidence="7" id="KW-0067">ATP-binding</keyword>
<comment type="cofactor">
    <cofactor evidence="1">
        <name>Zn(2+)</name>
        <dbReference type="ChEBI" id="CHEBI:29105"/>
    </cofactor>
</comment>
<dbReference type="InterPro" id="IPR014729">
    <property type="entry name" value="Rossmann-like_a/b/a_fold"/>
</dbReference>
<dbReference type="Pfam" id="PF01406">
    <property type="entry name" value="tRNA-synt_1e"/>
    <property type="match status" value="1"/>
</dbReference>
<keyword evidence="6" id="KW-0862">Zinc</keyword>
<comment type="caution">
    <text evidence="14">The sequence shown here is derived from an EMBL/GenBank/DDBJ whole genome shotgun (WGS) entry which is preliminary data.</text>
</comment>
<reference evidence="14" key="2">
    <citation type="submission" date="2023-01" db="EMBL/GenBank/DDBJ databases">
        <authorList>
            <person name="Petersen C."/>
        </authorList>
    </citation>
    <scope>NUCLEOTIDE SEQUENCE</scope>
    <source>
        <strain evidence="14">IBT 17514</strain>
    </source>
</reference>
<evidence type="ECO:0000256" key="8">
    <source>
        <dbReference type="ARBA" id="ARBA00022917"/>
    </source>
</evidence>
<dbReference type="EMBL" id="JAQJAN010000019">
    <property type="protein sequence ID" value="KAJ5709043.1"/>
    <property type="molecule type" value="Genomic_DNA"/>
</dbReference>
<keyword evidence="15" id="KW-1185">Reference proteome</keyword>
<keyword evidence="11" id="KW-0175">Coiled coil</keyword>
<dbReference type="NCBIfam" id="TIGR00435">
    <property type="entry name" value="cysS"/>
    <property type="match status" value="1"/>
</dbReference>
<dbReference type="GO" id="GO:0005737">
    <property type="term" value="C:cytoplasm"/>
    <property type="evidence" value="ECO:0007669"/>
    <property type="project" value="TreeGrafter"/>
</dbReference>
<feature type="coiled-coil region" evidence="11">
    <location>
        <begin position="755"/>
        <end position="786"/>
    </location>
</feature>
<dbReference type="Gene3D" id="3.40.50.620">
    <property type="entry name" value="HUPs"/>
    <property type="match status" value="2"/>
</dbReference>
<dbReference type="PRINTS" id="PR00983">
    <property type="entry name" value="TRNASYNTHCYS"/>
</dbReference>
<dbReference type="PANTHER" id="PTHR10890:SF3">
    <property type="entry name" value="CYSTEINE--TRNA LIGASE, CYTOPLASMIC"/>
    <property type="match status" value="1"/>
</dbReference>
<dbReference type="EC" id="6.1.1.16" evidence="2"/>
<evidence type="ECO:0000256" key="7">
    <source>
        <dbReference type="ARBA" id="ARBA00022840"/>
    </source>
</evidence>
<evidence type="ECO:0000256" key="9">
    <source>
        <dbReference type="ARBA" id="ARBA00023146"/>
    </source>
</evidence>
<keyword evidence="9" id="KW-0030">Aminoacyl-tRNA synthetase</keyword>
<evidence type="ECO:0000256" key="2">
    <source>
        <dbReference type="ARBA" id="ARBA00012832"/>
    </source>
</evidence>
<organism evidence="14 15">
    <name type="scientific">Penicillium malachiteum</name>
    <dbReference type="NCBI Taxonomy" id="1324776"/>
    <lineage>
        <taxon>Eukaryota</taxon>
        <taxon>Fungi</taxon>
        <taxon>Dikarya</taxon>
        <taxon>Ascomycota</taxon>
        <taxon>Pezizomycotina</taxon>
        <taxon>Eurotiomycetes</taxon>
        <taxon>Eurotiomycetidae</taxon>
        <taxon>Eurotiales</taxon>
        <taxon>Aspergillaceae</taxon>
        <taxon>Penicillium</taxon>
    </lineage>
</organism>
<proteinExistence type="inferred from homology"/>
<feature type="domain" description="tRNA synthetases class I catalytic" evidence="13">
    <location>
        <begin position="94"/>
        <end position="529"/>
    </location>
</feature>
<evidence type="ECO:0000256" key="11">
    <source>
        <dbReference type="SAM" id="Coils"/>
    </source>
</evidence>
<evidence type="ECO:0000259" key="13">
    <source>
        <dbReference type="Pfam" id="PF01406"/>
    </source>
</evidence>
<keyword evidence="8" id="KW-0648">Protein biosynthesis</keyword>
<dbReference type="CDD" id="cd00672">
    <property type="entry name" value="CysRS_core"/>
    <property type="match status" value="1"/>
</dbReference>
<evidence type="ECO:0000313" key="14">
    <source>
        <dbReference type="EMBL" id="KAJ5709043.1"/>
    </source>
</evidence>
<dbReference type="PANTHER" id="PTHR10890">
    <property type="entry name" value="CYSTEINYL-TRNA SYNTHETASE"/>
    <property type="match status" value="1"/>
</dbReference>
<dbReference type="GO" id="GO:0004817">
    <property type="term" value="F:cysteine-tRNA ligase activity"/>
    <property type="evidence" value="ECO:0007669"/>
    <property type="project" value="UniProtKB-EC"/>
</dbReference>
<sequence>MRVSLFKAPPCPRGVFFLLPPYMPLLLRSALPHKQRFSFLSVSISVLSVKSMSSRQQPPWRQPPSHPGAQLPPIKVWNSLTKSKTPFVPIDPAGKKVTWYACGPTVYDDSHLGHARNYVSTDIIRRIMRDYFKYDVHFVMNITDVDDKIILRARQQHLFNEYVAINSTITPEVIDTTQKAYSAYVKKNLPLLPSELAPAQYQKEVEKVYATVLNGGTLAGNEKPGDDEAKVKMHIKTVAPAAKVIVEAQTSTPADPALFAESFYSSAQDVLLPYLDALKGALIDADDHSIFLKLTRKFEERFLTDMRNLNVLDPDEITRVTEYGTEIANFVERIVENGFGYVTKDGSVYFDIDAFEAGGHHYARLAPWSRSDNKLAAEGEGSLTSTTTEKRSASDFALWKSSKPGEPSWESSWGRGRPGWHIECSAMASARLGQQMDIHSGGIDLVFPHHDNELAQSEAHYHNHEQWVNYFLHMGHLSIQGSKMSKSLKNFISIRDSLEQKHWTSRSLRIAFLLGGWKEGIEVTDELVATGNTWEEKVNNFFLKVKDPAAFQGSSTDTAFGADVEATKATVDACLCDSFNTAGVMHAIAELISKYNSADKATLNPEHVKEAARFVTSMVNIFGLNGSAPADTTEIGWSGIDVPEEAKPFLNPLSTMRDTLRQAARSKEGITAEVIAQATKESAPQDVPESAKPYAEVLSNFRTKAASLQSSDSAVKEILSLCDRVRDIDLFDLGVYLEDRDNLPALIRPVTREMIQAREEKAEKARQKVLAQKAREEEALKKLEKGKLSHLEMFRTAEYSAWDDEGMPTRDAAGEEVTKSRVKKLRKDWERQKKAHEAWLAAQAK</sequence>
<evidence type="ECO:0000256" key="6">
    <source>
        <dbReference type="ARBA" id="ARBA00022833"/>
    </source>
</evidence>
<accession>A0AAD6MRL9</accession>
<keyword evidence="4" id="KW-0479">Metal-binding</keyword>
<dbReference type="GO" id="GO:0046872">
    <property type="term" value="F:metal ion binding"/>
    <property type="evidence" value="ECO:0007669"/>
    <property type="project" value="UniProtKB-KW"/>
</dbReference>
<evidence type="ECO:0000256" key="10">
    <source>
        <dbReference type="ARBA" id="ARBA00031499"/>
    </source>
</evidence>
<evidence type="ECO:0000256" key="4">
    <source>
        <dbReference type="ARBA" id="ARBA00022723"/>
    </source>
</evidence>
<dbReference type="InterPro" id="IPR015803">
    <property type="entry name" value="Cys-tRNA-ligase"/>
</dbReference>
<dbReference type="FunFam" id="3.40.50.620:FF:000186">
    <property type="entry name" value="Putative Cysteinyl-tRNA synthetase"/>
    <property type="match status" value="1"/>
</dbReference>
<dbReference type="InterPro" id="IPR009080">
    <property type="entry name" value="tRNAsynth_Ia_anticodon-bd"/>
</dbReference>
<evidence type="ECO:0000256" key="1">
    <source>
        <dbReference type="ARBA" id="ARBA00001947"/>
    </source>
</evidence>
<evidence type="ECO:0000256" key="12">
    <source>
        <dbReference type="SAM" id="MobiDB-lite"/>
    </source>
</evidence>
<name>A0AAD6MRL9_9EURO</name>
<protein>
    <recommendedName>
        <fullName evidence="2">cysteine--tRNA ligase</fullName>
        <ecNumber evidence="2">6.1.1.16</ecNumber>
    </recommendedName>
    <alternativeName>
        <fullName evidence="10">Cysteinyl-tRNA synthetase</fullName>
    </alternativeName>
</protein>
<dbReference type="FunFam" id="3.40.50.620:FF:000228">
    <property type="entry name" value="Cysteinyl-tRNA synthetase"/>
    <property type="match status" value="1"/>
</dbReference>
<dbReference type="GO" id="GO:0006423">
    <property type="term" value="P:cysteinyl-tRNA aminoacylation"/>
    <property type="evidence" value="ECO:0007669"/>
    <property type="project" value="InterPro"/>
</dbReference>
<reference evidence="14" key="1">
    <citation type="journal article" date="2023" name="IMA Fungus">
        <title>Comparative genomic study of the Penicillium genus elucidates a diverse pangenome and 15 lateral gene transfer events.</title>
        <authorList>
            <person name="Petersen C."/>
            <person name="Sorensen T."/>
            <person name="Nielsen M.R."/>
            <person name="Sondergaard T.E."/>
            <person name="Sorensen J.L."/>
            <person name="Fitzpatrick D.A."/>
            <person name="Frisvad J.C."/>
            <person name="Nielsen K.L."/>
        </authorList>
    </citation>
    <scope>NUCLEOTIDE SEQUENCE</scope>
    <source>
        <strain evidence="14">IBT 17514</strain>
    </source>
</reference>
<dbReference type="GO" id="GO:0005524">
    <property type="term" value="F:ATP binding"/>
    <property type="evidence" value="ECO:0007669"/>
    <property type="project" value="UniProtKB-KW"/>
</dbReference>
<dbReference type="SUPFAM" id="SSF47323">
    <property type="entry name" value="Anticodon-binding domain of a subclass of class I aminoacyl-tRNA synthetases"/>
    <property type="match status" value="1"/>
</dbReference>
<dbReference type="SUPFAM" id="SSF52374">
    <property type="entry name" value="Nucleotidylyl transferase"/>
    <property type="match status" value="1"/>
</dbReference>
<dbReference type="Proteomes" id="UP001215712">
    <property type="component" value="Unassembled WGS sequence"/>
</dbReference>
<dbReference type="HAMAP" id="MF_00041">
    <property type="entry name" value="Cys_tRNA_synth"/>
    <property type="match status" value="1"/>
</dbReference>
<gene>
    <name evidence="14" type="ORF">N7493_010377</name>
</gene>